<feature type="region of interest" description="Disordered" evidence="1">
    <location>
        <begin position="691"/>
        <end position="710"/>
    </location>
</feature>
<evidence type="ECO:0000313" key="5">
    <source>
        <dbReference type="EMBL" id="PDH40987.1"/>
    </source>
</evidence>
<feature type="transmembrane region" description="Helical" evidence="2">
    <location>
        <begin position="35"/>
        <end position="56"/>
    </location>
</feature>
<evidence type="ECO:0000256" key="2">
    <source>
        <dbReference type="SAM" id="Phobius"/>
    </source>
</evidence>
<evidence type="ECO:0008006" key="7">
    <source>
        <dbReference type="Google" id="ProtNLM"/>
    </source>
</evidence>
<dbReference type="Pfam" id="PF08308">
    <property type="entry name" value="PEGA"/>
    <property type="match status" value="4"/>
</dbReference>
<evidence type="ECO:0000259" key="4">
    <source>
        <dbReference type="Pfam" id="PF08308"/>
    </source>
</evidence>
<keyword evidence="2" id="KW-1133">Transmembrane helix</keyword>
<feature type="domain" description="Sulfatase-modifying factor enzyme-like" evidence="3">
    <location>
        <begin position="423"/>
        <end position="682"/>
    </location>
</feature>
<keyword evidence="2" id="KW-0472">Membrane</keyword>
<protein>
    <recommendedName>
        <fullName evidence="7">PEGA domain-containing protein</fullName>
    </recommendedName>
</protein>
<feature type="domain" description="PEGA" evidence="4">
    <location>
        <begin position="340"/>
        <end position="404"/>
    </location>
</feature>
<comment type="caution">
    <text evidence="5">The sequence shown here is derived from an EMBL/GenBank/DDBJ whole genome shotgun (WGS) entry which is preliminary data.</text>
</comment>
<dbReference type="InterPro" id="IPR016187">
    <property type="entry name" value="CTDL_fold"/>
</dbReference>
<accession>A0A2A5WXN9</accession>
<dbReference type="InterPro" id="IPR042095">
    <property type="entry name" value="SUMF_sf"/>
</dbReference>
<evidence type="ECO:0000256" key="1">
    <source>
        <dbReference type="SAM" id="MobiDB-lite"/>
    </source>
</evidence>
<feature type="domain" description="PEGA" evidence="4">
    <location>
        <begin position="268"/>
        <end position="334"/>
    </location>
</feature>
<feature type="domain" description="PEGA" evidence="4">
    <location>
        <begin position="126"/>
        <end position="190"/>
    </location>
</feature>
<sequence>MSQTDTPTDNRVVEATTFTRAAASEQRALLRISPLTVSLGGVFVLLLIAATFMFGARAVRFEVSPDGAGINITSGFSYQLGERYLMLPGSYSATFTAEGFESLTRSFDVSEEPDQTLSITLTPLPGILTIQTHPEVAALIYIDQVEVGTTPLTLNEIEAGLRDVRIVPERYFPVDTEIDITGQRIEQTLTTDLTPAWADISLTTLPAGATIAIDAEDVGTTPDTFEALDGERRLTVSNTGFKTVERTLTVEAGVSQQLPDLMLEKADGRLSLTSAPSGASVTVDGRYLGLTPLDVKLPPANDVRLTLTKAGFNAVSRSLPIRPEEDATIHTDFRPVLGKIQLSVTPADAVLYINDVQHGPASGALSLTAREHSLSIRLDGYATYDTVVTPKPGLTQKLLVALQTEEAARIAAIAPLYTSQGGPELTLILPGELSMGAGRREPGRRSNEIEKQVVLTRAFYLSNREIDNATFKRYDNTHDSGILGRSRLSHDDRPVVNVSWLGAARFCNWLSEQDGLTPVYTITVNGAEINQPMGNGYRLPTEAEWSYAARYSDGKPTRFPWGDNMPPADIHANYADLTADKMVPYIIADYNDTFRGPAPVGSFEPNNFGIYDLAGNVSEWIHDNYSIAIPRETLTDPVGPDSASHRVIRGSNYTHGRFSELRWTYRDFGMEPRPDVGFRVARYVHNIADENTEESPVGSPSVASAEVNHD</sequence>
<dbReference type="SUPFAM" id="SSF56436">
    <property type="entry name" value="C-type lectin-like"/>
    <property type="match status" value="1"/>
</dbReference>
<dbReference type="EMBL" id="NTKD01000007">
    <property type="protein sequence ID" value="PDH40987.1"/>
    <property type="molecule type" value="Genomic_DNA"/>
</dbReference>
<keyword evidence="2" id="KW-0812">Transmembrane</keyword>
<dbReference type="AlphaFoldDB" id="A0A2A5WXN9"/>
<organism evidence="5 6">
    <name type="scientific">OM182 bacterium MED-G24</name>
    <dbReference type="NCBI Taxonomy" id="1986255"/>
    <lineage>
        <taxon>Bacteria</taxon>
        <taxon>Pseudomonadati</taxon>
        <taxon>Pseudomonadota</taxon>
        <taxon>Gammaproteobacteria</taxon>
        <taxon>OMG group</taxon>
        <taxon>OM182 clade</taxon>
    </lineage>
</organism>
<feature type="domain" description="PEGA" evidence="4">
    <location>
        <begin position="197"/>
        <end position="255"/>
    </location>
</feature>
<reference evidence="5 6" key="1">
    <citation type="submission" date="2017-08" db="EMBL/GenBank/DDBJ databases">
        <title>Fine stratification of microbial communities through a metagenomic profile of the photic zone.</title>
        <authorList>
            <person name="Haro-Moreno J.M."/>
            <person name="Lopez-Perez M."/>
            <person name="De La Torre J."/>
            <person name="Picazo A."/>
            <person name="Camacho A."/>
            <person name="Rodriguez-Valera F."/>
        </authorList>
    </citation>
    <scope>NUCLEOTIDE SEQUENCE [LARGE SCALE GENOMIC DNA]</scope>
    <source>
        <strain evidence="5">MED-G24</strain>
    </source>
</reference>
<gene>
    <name evidence="5" type="ORF">CNE99_02590</name>
</gene>
<dbReference type="InterPro" id="IPR013229">
    <property type="entry name" value="PEGA"/>
</dbReference>
<name>A0A2A5WXN9_9GAMM</name>
<evidence type="ECO:0000259" key="3">
    <source>
        <dbReference type="Pfam" id="PF03781"/>
    </source>
</evidence>
<proteinExistence type="predicted"/>
<dbReference type="PANTHER" id="PTHR36194">
    <property type="entry name" value="S-LAYER-LIKE PROTEIN"/>
    <property type="match status" value="1"/>
</dbReference>
<dbReference type="Proteomes" id="UP000219327">
    <property type="component" value="Unassembled WGS sequence"/>
</dbReference>
<dbReference type="InterPro" id="IPR005532">
    <property type="entry name" value="SUMF_dom"/>
</dbReference>
<evidence type="ECO:0000313" key="6">
    <source>
        <dbReference type="Proteomes" id="UP000219327"/>
    </source>
</evidence>
<dbReference type="Gene3D" id="3.90.1580.10">
    <property type="entry name" value="paralog of FGE (formylglycine-generating enzyme)"/>
    <property type="match status" value="1"/>
</dbReference>
<dbReference type="PANTHER" id="PTHR36194:SF1">
    <property type="entry name" value="S-LAYER-LIKE PROTEIN"/>
    <property type="match status" value="1"/>
</dbReference>
<dbReference type="Pfam" id="PF03781">
    <property type="entry name" value="FGE-sulfatase"/>
    <property type="match status" value="1"/>
</dbReference>